<dbReference type="GO" id="GO:0000155">
    <property type="term" value="F:phosphorelay sensor kinase activity"/>
    <property type="evidence" value="ECO:0007669"/>
    <property type="project" value="InterPro"/>
</dbReference>
<evidence type="ECO:0000256" key="13">
    <source>
        <dbReference type="ARBA" id="ARBA00022777"/>
    </source>
</evidence>
<evidence type="ECO:0000256" key="21">
    <source>
        <dbReference type="SAM" id="Phobius"/>
    </source>
</evidence>
<keyword evidence="13 24" id="KW-0418">Kinase</keyword>
<dbReference type="SMART" id="SM00304">
    <property type="entry name" value="HAMP"/>
    <property type="match status" value="1"/>
</dbReference>
<dbReference type="GO" id="GO:0046983">
    <property type="term" value="F:protein dimerization activity"/>
    <property type="evidence" value="ECO:0007669"/>
    <property type="project" value="InterPro"/>
</dbReference>
<keyword evidence="12" id="KW-0479">Metal-binding</keyword>
<dbReference type="Gene3D" id="6.10.340.10">
    <property type="match status" value="1"/>
</dbReference>
<evidence type="ECO:0000256" key="2">
    <source>
        <dbReference type="ARBA" id="ARBA00001966"/>
    </source>
</evidence>
<comment type="function">
    <text evidence="18">Member of the two-component regulatory system NreB/NreC involved in the control of dissimilatory nitrate/nitrite reduction in response to oxygen. NreB functions as a direct oxygen sensor histidine kinase which is autophosphorylated, in the absence of oxygen, probably at the conserved histidine residue, and transfers its phosphate group probably to a conserved aspartate residue of NreC. NreB/NreC activates the expression of the nitrate (narGHJI) and nitrite (nir) reductase operons, as well as the putative nitrate transporter gene narT.</text>
</comment>
<comment type="cofactor">
    <cofactor evidence="2">
        <name>[4Fe-4S] cluster</name>
        <dbReference type="ChEBI" id="CHEBI:49883"/>
    </cofactor>
</comment>
<dbReference type="CDD" id="cd16917">
    <property type="entry name" value="HATPase_UhpB-NarQ-NarX-like"/>
    <property type="match status" value="1"/>
</dbReference>
<evidence type="ECO:0000256" key="14">
    <source>
        <dbReference type="ARBA" id="ARBA00022989"/>
    </source>
</evidence>
<dbReference type="InterPro" id="IPR005467">
    <property type="entry name" value="His_kinase_dom"/>
</dbReference>
<evidence type="ECO:0000256" key="16">
    <source>
        <dbReference type="ARBA" id="ARBA00023012"/>
    </source>
</evidence>
<evidence type="ECO:0000259" key="22">
    <source>
        <dbReference type="PROSITE" id="PS50109"/>
    </source>
</evidence>
<reference evidence="24 25" key="1">
    <citation type="submission" date="2016-10" db="EMBL/GenBank/DDBJ databases">
        <authorList>
            <person name="de Groot N.N."/>
        </authorList>
    </citation>
    <scope>NUCLEOTIDE SEQUENCE [LARGE SCALE GENOMIC DNA]</scope>
    <source>
        <strain evidence="24 25">DSM 43357</strain>
    </source>
</reference>
<feature type="domain" description="HAMP" evidence="23">
    <location>
        <begin position="244"/>
        <end position="296"/>
    </location>
</feature>
<dbReference type="CDD" id="cd06225">
    <property type="entry name" value="HAMP"/>
    <property type="match status" value="1"/>
</dbReference>
<keyword evidence="9" id="KW-0597">Phosphoprotein</keyword>
<feature type="domain" description="Histidine kinase" evidence="22">
    <location>
        <begin position="313"/>
        <end position="510"/>
    </location>
</feature>
<name>A0A1H7YVS9_9ACTN</name>
<dbReference type="InterPro" id="IPR003660">
    <property type="entry name" value="HAMP_dom"/>
</dbReference>
<evidence type="ECO:0000256" key="5">
    <source>
        <dbReference type="ARBA" id="ARBA00012438"/>
    </source>
</evidence>
<keyword evidence="16" id="KW-0902">Two-component regulatory system</keyword>
<protein>
    <recommendedName>
        <fullName evidence="6">Oxygen sensor histidine kinase NreB</fullName>
        <ecNumber evidence="5">2.7.13.3</ecNumber>
    </recommendedName>
    <alternativeName>
        <fullName evidence="19">Nitrogen regulation protein B</fullName>
    </alternativeName>
</protein>
<dbReference type="SUPFAM" id="SSF55874">
    <property type="entry name" value="ATPase domain of HSP90 chaperone/DNA topoisomerase II/histidine kinase"/>
    <property type="match status" value="1"/>
</dbReference>
<evidence type="ECO:0000256" key="7">
    <source>
        <dbReference type="ARBA" id="ARBA00022485"/>
    </source>
</evidence>
<evidence type="ECO:0000256" key="17">
    <source>
        <dbReference type="ARBA" id="ARBA00023014"/>
    </source>
</evidence>
<dbReference type="RefSeq" id="WP_177227522.1">
    <property type="nucleotide sequence ID" value="NZ_FOBF01000014.1"/>
</dbReference>
<dbReference type="InterPro" id="IPR050482">
    <property type="entry name" value="Sensor_HK_TwoCompSys"/>
</dbReference>
<dbReference type="PROSITE" id="PS50109">
    <property type="entry name" value="HIS_KIN"/>
    <property type="match status" value="1"/>
</dbReference>
<evidence type="ECO:0000313" key="24">
    <source>
        <dbReference type="EMBL" id="SEM50035.1"/>
    </source>
</evidence>
<feature type="transmembrane region" description="Helical" evidence="21">
    <location>
        <begin position="216"/>
        <end position="242"/>
    </location>
</feature>
<dbReference type="Pfam" id="PF02518">
    <property type="entry name" value="HATPase_c"/>
    <property type="match status" value="1"/>
</dbReference>
<dbReference type="SUPFAM" id="SSF158472">
    <property type="entry name" value="HAMP domain-like"/>
    <property type="match status" value="1"/>
</dbReference>
<evidence type="ECO:0000256" key="15">
    <source>
        <dbReference type="ARBA" id="ARBA00023004"/>
    </source>
</evidence>
<keyword evidence="7" id="KW-0004">4Fe-4S</keyword>
<keyword evidence="8" id="KW-0963">Cytoplasm</keyword>
<dbReference type="Gene3D" id="1.20.5.1930">
    <property type="match status" value="1"/>
</dbReference>
<dbReference type="EC" id="2.7.13.3" evidence="5"/>
<evidence type="ECO:0000256" key="9">
    <source>
        <dbReference type="ARBA" id="ARBA00022553"/>
    </source>
</evidence>
<dbReference type="STRING" id="46177.SAMN05660976_05290"/>
<dbReference type="GO" id="GO:0046872">
    <property type="term" value="F:metal ion binding"/>
    <property type="evidence" value="ECO:0007669"/>
    <property type="project" value="UniProtKB-KW"/>
</dbReference>
<keyword evidence="15" id="KW-0408">Iron</keyword>
<dbReference type="AlphaFoldDB" id="A0A1H7YVS9"/>
<evidence type="ECO:0000256" key="12">
    <source>
        <dbReference type="ARBA" id="ARBA00022723"/>
    </source>
</evidence>
<evidence type="ECO:0000256" key="3">
    <source>
        <dbReference type="ARBA" id="ARBA00004370"/>
    </source>
</evidence>
<keyword evidence="17" id="KW-0411">Iron-sulfur</keyword>
<feature type="transmembrane region" description="Helical" evidence="21">
    <location>
        <begin position="12"/>
        <end position="35"/>
    </location>
</feature>
<dbReference type="PANTHER" id="PTHR24421">
    <property type="entry name" value="NITRATE/NITRITE SENSOR PROTEIN NARX-RELATED"/>
    <property type="match status" value="1"/>
</dbReference>
<accession>A0A1H7YVS9</accession>
<evidence type="ECO:0000256" key="19">
    <source>
        <dbReference type="ARBA" id="ARBA00030800"/>
    </source>
</evidence>
<keyword evidence="14 21" id="KW-1133">Transmembrane helix</keyword>
<dbReference type="PANTHER" id="PTHR24421:SF61">
    <property type="entry name" value="OXYGEN SENSOR HISTIDINE KINASE NREB"/>
    <property type="match status" value="1"/>
</dbReference>
<dbReference type="Pfam" id="PF07730">
    <property type="entry name" value="HisKA_3"/>
    <property type="match status" value="1"/>
</dbReference>
<dbReference type="GO" id="GO:0005737">
    <property type="term" value="C:cytoplasm"/>
    <property type="evidence" value="ECO:0007669"/>
    <property type="project" value="UniProtKB-SubCell"/>
</dbReference>
<evidence type="ECO:0000256" key="6">
    <source>
        <dbReference type="ARBA" id="ARBA00017322"/>
    </source>
</evidence>
<dbReference type="PROSITE" id="PS50885">
    <property type="entry name" value="HAMP"/>
    <property type="match status" value="1"/>
</dbReference>
<dbReference type="InterPro" id="IPR004358">
    <property type="entry name" value="Sig_transdc_His_kin-like_C"/>
</dbReference>
<sequence>MWRFGLRGRMAASYVLVTATAVLLVETVLVLAYLAPRASGDDLMSIVREQASADAKVLSLAVSGGGANRSERDLLAGADVRGTGLDGRGPLRRAGQWGPDAPPAPELPAPTSPSSSPAPVIPAAAPGGPAEVLTDAYGEIVRSTAPGRYAAGGRLGVALPSGGDGGGVRDASGGGATWWLSPVLLRAGEGAPPRTAGYVYVEAPPGWLPPPVPGEWLAPLLAPGGVVLAVVVPVGLVFGMLATRGLTRRVRRLADVTAAVAAGDFRPRVPVRGADEVATLERSFNAMTDRLGRAVEAAGLAARAEARQAERGRIARELHDSISQDLFSLSLLAGGMRRAAPEALRARAESMEQVSARAMREMQALLLELRPVALEDAGLLPAVEEVCAAYETRLGVRVIRELAEVALSPQAEHAVLRVVQEAVGNAVRHAAPGEVAVRLSRRDGAAGRPGEVVLEVADDGRGFDPGEARARHGMGLTLMRERVTELGGGFEVRGGPGGGTTVVAVLPERAP</sequence>
<evidence type="ECO:0000256" key="20">
    <source>
        <dbReference type="SAM" id="MobiDB-lite"/>
    </source>
</evidence>
<keyword evidence="21" id="KW-0472">Membrane</keyword>
<comment type="subcellular location">
    <subcellularLocation>
        <location evidence="4">Cytoplasm</location>
    </subcellularLocation>
    <subcellularLocation>
        <location evidence="3">Membrane</location>
    </subcellularLocation>
</comment>
<dbReference type="GO" id="GO:0016020">
    <property type="term" value="C:membrane"/>
    <property type="evidence" value="ECO:0007669"/>
    <property type="project" value="UniProtKB-SubCell"/>
</dbReference>
<dbReference type="Pfam" id="PF00672">
    <property type="entry name" value="HAMP"/>
    <property type="match status" value="1"/>
</dbReference>
<keyword evidence="10" id="KW-0808">Transferase</keyword>
<evidence type="ECO:0000256" key="1">
    <source>
        <dbReference type="ARBA" id="ARBA00000085"/>
    </source>
</evidence>
<evidence type="ECO:0000256" key="8">
    <source>
        <dbReference type="ARBA" id="ARBA00022490"/>
    </source>
</evidence>
<evidence type="ECO:0000256" key="11">
    <source>
        <dbReference type="ARBA" id="ARBA00022692"/>
    </source>
</evidence>
<evidence type="ECO:0000256" key="18">
    <source>
        <dbReference type="ARBA" id="ARBA00024827"/>
    </source>
</evidence>
<evidence type="ECO:0000259" key="23">
    <source>
        <dbReference type="PROSITE" id="PS50885"/>
    </source>
</evidence>
<dbReference type="PRINTS" id="PR00344">
    <property type="entry name" value="BCTRLSENSOR"/>
</dbReference>
<feature type="compositionally biased region" description="Low complexity" evidence="20">
    <location>
        <begin position="112"/>
        <end position="127"/>
    </location>
</feature>
<evidence type="ECO:0000313" key="25">
    <source>
        <dbReference type="Proteomes" id="UP000198953"/>
    </source>
</evidence>
<evidence type="ECO:0000256" key="10">
    <source>
        <dbReference type="ARBA" id="ARBA00022679"/>
    </source>
</evidence>
<feature type="region of interest" description="Disordered" evidence="20">
    <location>
        <begin position="73"/>
        <end position="127"/>
    </location>
</feature>
<dbReference type="GO" id="GO:0051539">
    <property type="term" value="F:4 iron, 4 sulfur cluster binding"/>
    <property type="evidence" value="ECO:0007669"/>
    <property type="project" value="UniProtKB-KW"/>
</dbReference>
<keyword evidence="11 21" id="KW-0812">Transmembrane</keyword>
<dbReference type="InterPro" id="IPR003594">
    <property type="entry name" value="HATPase_dom"/>
</dbReference>
<dbReference type="Proteomes" id="UP000198953">
    <property type="component" value="Unassembled WGS sequence"/>
</dbReference>
<comment type="catalytic activity">
    <reaction evidence="1">
        <text>ATP + protein L-histidine = ADP + protein N-phospho-L-histidine.</text>
        <dbReference type="EC" id="2.7.13.3"/>
    </reaction>
</comment>
<keyword evidence="25" id="KW-1185">Reference proteome</keyword>
<proteinExistence type="predicted"/>
<dbReference type="InterPro" id="IPR011712">
    <property type="entry name" value="Sig_transdc_His_kin_sub3_dim/P"/>
</dbReference>
<feature type="compositionally biased region" description="Pro residues" evidence="20">
    <location>
        <begin position="100"/>
        <end position="111"/>
    </location>
</feature>
<dbReference type="SMART" id="SM00387">
    <property type="entry name" value="HATPase_c"/>
    <property type="match status" value="1"/>
</dbReference>
<evidence type="ECO:0000256" key="4">
    <source>
        <dbReference type="ARBA" id="ARBA00004496"/>
    </source>
</evidence>
<dbReference type="InterPro" id="IPR036890">
    <property type="entry name" value="HATPase_C_sf"/>
</dbReference>
<dbReference type="Gene3D" id="3.30.565.10">
    <property type="entry name" value="Histidine kinase-like ATPase, C-terminal domain"/>
    <property type="match status" value="1"/>
</dbReference>
<organism evidence="24 25">
    <name type="scientific">Nonomuraea pusilla</name>
    <dbReference type="NCBI Taxonomy" id="46177"/>
    <lineage>
        <taxon>Bacteria</taxon>
        <taxon>Bacillati</taxon>
        <taxon>Actinomycetota</taxon>
        <taxon>Actinomycetes</taxon>
        <taxon>Streptosporangiales</taxon>
        <taxon>Streptosporangiaceae</taxon>
        <taxon>Nonomuraea</taxon>
    </lineage>
</organism>
<gene>
    <name evidence="24" type="ORF">SAMN05660976_05290</name>
</gene>
<dbReference type="EMBL" id="FOBF01000014">
    <property type="protein sequence ID" value="SEM50035.1"/>
    <property type="molecule type" value="Genomic_DNA"/>
</dbReference>